<dbReference type="EMBL" id="BAABBY010000021">
    <property type="protein sequence ID" value="GAA4214554.1"/>
    <property type="molecule type" value="Genomic_DNA"/>
</dbReference>
<organism evidence="1 2">
    <name type="scientific">Pedobacter jeongneungensis</name>
    <dbReference type="NCBI Taxonomy" id="947309"/>
    <lineage>
        <taxon>Bacteria</taxon>
        <taxon>Pseudomonadati</taxon>
        <taxon>Bacteroidota</taxon>
        <taxon>Sphingobacteriia</taxon>
        <taxon>Sphingobacteriales</taxon>
        <taxon>Sphingobacteriaceae</taxon>
        <taxon>Pedobacter</taxon>
    </lineage>
</organism>
<reference evidence="2" key="1">
    <citation type="journal article" date="2019" name="Int. J. Syst. Evol. Microbiol.">
        <title>The Global Catalogue of Microorganisms (GCM) 10K type strain sequencing project: providing services to taxonomists for standard genome sequencing and annotation.</title>
        <authorList>
            <consortium name="The Broad Institute Genomics Platform"/>
            <consortium name="The Broad Institute Genome Sequencing Center for Infectious Disease"/>
            <person name="Wu L."/>
            <person name="Ma J."/>
        </authorList>
    </citation>
    <scope>NUCLEOTIDE SEQUENCE [LARGE SCALE GENOMIC DNA]</scope>
    <source>
        <strain evidence="2">JCM 17626</strain>
    </source>
</reference>
<sequence>MKSAFIIITLIFCFGCQNGKPEKEENVNEEVTVILNTFEKGIVWVSKNDFKDMYPEAKNLPHKEVKRRRKYSVTDSLFSVNQFKSLAYEKHGKYVKNTVAFRFKPFKSINSDGFEIINTNIGTVKSDLNYNGNLTFSRVIFNKARNRAKYYFEQSIMISEYRGWGMGTYIYAKKINGQWVFDREDQVWIA</sequence>
<protein>
    <submittedName>
        <fullName evidence="1">Uncharacterized protein</fullName>
    </submittedName>
</protein>
<gene>
    <name evidence="1" type="ORF">GCM10022289_48270</name>
</gene>
<dbReference type="Proteomes" id="UP001501772">
    <property type="component" value="Unassembled WGS sequence"/>
</dbReference>
<evidence type="ECO:0000313" key="1">
    <source>
        <dbReference type="EMBL" id="GAA4214554.1"/>
    </source>
</evidence>
<name>A0ABP8BQY7_9SPHI</name>
<keyword evidence="2" id="KW-1185">Reference proteome</keyword>
<proteinExistence type="predicted"/>
<accession>A0ABP8BQY7</accession>
<comment type="caution">
    <text evidence="1">The sequence shown here is derived from an EMBL/GenBank/DDBJ whole genome shotgun (WGS) entry which is preliminary data.</text>
</comment>
<evidence type="ECO:0000313" key="2">
    <source>
        <dbReference type="Proteomes" id="UP001501772"/>
    </source>
</evidence>